<dbReference type="Pfam" id="PF23359">
    <property type="entry name" value="Lsr2_DNA-bd"/>
    <property type="match status" value="1"/>
</dbReference>
<keyword evidence="5" id="KW-1185">Reference proteome</keyword>
<dbReference type="InterPro" id="IPR055370">
    <property type="entry name" value="Lsr2_DNA-bd"/>
</dbReference>
<dbReference type="Gene3D" id="4.10.320.10">
    <property type="entry name" value="E3-binding domain"/>
    <property type="match status" value="1"/>
</dbReference>
<evidence type="ECO:0000259" key="2">
    <source>
        <dbReference type="Pfam" id="PF11774"/>
    </source>
</evidence>
<dbReference type="InterPro" id="IPR024412">
    <property type="entry name" value="Lsr2_dim_dom"/>
</dbReference>
<dbReference type="InterPro" id="IPR036625">
    <property type="entry name" value="E3-bd_dom_sf"/>
</dbReference>
<dbReference type="Gene3D" id="3.30.60.230">
    <property type="entry name" value="Lsr2, dimerization domain"/>
    <property type="match status" value="1"/>
</dbReference>
<keyword evidence="1" id="KW-0238">DNA-binding</keyword>
<reference evidence="4 5" key="1">
    <citation type="submission" date="2023-01" db="EMBL/GenBank/DDBJ databases">
        <title>Characterization of estradiol degrading bacteria Microbacterium sp. MZT7 and reveal degrading genes through genome analysis.</title>
        <authorList>
            <person name="Hao P."/>
            <person name="Gao Y."/>
        </authorList>
    </citation>
    <scope>NUCLEOTIDE SEQUENCE [LARGE SCALE GENOMIC DNA]</scope>
    <source>
        <strain evidence="4 5">MZT7</strain>
    </source>
</reference>
<dbReference type="EMBL" id="CP082781">
    <property type="protein sequence ID" value="UGS24977.1"/>
    <property type="molecule type" value="Genomic_DNA"/>
</dbReference>
<evidence type="ECO:0000313" key="5">
    <source>
        <dbReference type="Proteomes" id="UP001199642"/>
    </source>
</evidence>
<gene>
    <name evidence="4" type="ORF">K8F61_09655</name>
</gene>
<feature type="domain" description="Lsr2 DNA-binding" evidence="3">
    <location>
        <begin position="69"/>
        <end position="103"/>
    </location>
</feature>
<proteinExistence type="predicted"/>
<dbReference type="InterPro" id="IPR042261">
    <property type="entry name" value="Lsr2-like_dimerization"/>
</dbReference>
<dbReference type="Pfam" id="PF11774">
    <property type="entry name" value="Lsr2"/>
    <property type="match status" value="1"/>
</dbReference>
<accession>A0ABY3RMR6</accession>
<dbReference type="RefSeq" id="WP_231818851.1">
    <property type="nucleotide sequence ID" value="NZ_CP082781.1"/>
</dbReference>
<evidence type="ECO:0000256" key="1">
    <source>
        <dbReference type="ARBA" id="ARBA00023125"/>
    </source>
</evidence>
<dbReference type="Proteomes" id="UP001199642">
    <property type="component" value="Chromosome"/>
</dbReference>
<organism evidence="4 5">
    <name type="scientific">Microbacterium resistens</name>
    <dbReference type="NCBI Taxonomy" id="156977"/>
    <lineage>
        <taxon>Bacteria</taxon>
        <taxon>Bacillati</taxon>
        <taxon>Actinomycetota</taxon>
        <taxon>Actinomycetes</taxon>
        <taxon>Micrococcales</taxon>
        <taxon>Microbacteriaceae</taxon>
        <taxon>Microbacterium</taxon>
    </lineage>
</organism>
<name>A0ABY3RMR6_9MICO</name>
<feature type="domain" description="Lsr2 dimerization" evidence="2">
    <location>
        <begin position="8"/>
        <end position="55"/>
    </location>
</feature>
<sequence>MVTRNIKVSDLSGESNASTVKLGADGSWYEVDLTDSEQQELSGLLRAYLEVGRKVAGPPSRRLIPATTAAERAQIRIWARQQGYDVAPRGVIPKGAYRAYIAAHHDQAA</sequence>
<evidence type="ECO:0000259" key="3">
    <source>
        <dbReference type="Pfam" id="PF23359"/>
    </source>
</evidence>
<evidence type="ECO:0000313" key="4">
    <source>
        <dbReference type="EMBL" id="UGS24977.1"/>
    </source>
</evidence>
<protein>
    <submittedName>
        <fullName evidence="4">Lsr2 family protein</fullName>
    </submittedName>
</protein>